<dbReference type="OrthoDB" id="883488at2"/>
<keyword evidence="3" id="KW-1185">Reference proteome</keyword>
<evidence type="ECO:0000256" key="1">
    <source>
        <dbReference type="SAM" id="MobiDB-lite"/>
    </source>
</evidence>
<gene>
    <name evidence="2" type="ORF">FHG12_03395</name>
</gene>
<organism evidence="2 3">
    <name type="scientific">Hymenobacter jejuensis</name>
    <dbReference type="NCBI Taxonomy" id="2502781"/>
    <lineage>
        <taxon>Bacteria</taxon>
        <taxon>Pseudomonadati</taxon>
        <taxon>Bacteroidota</taxon>
        <taxon>Cytophagia</taxon>
        <taxon>Cytophagales</taxon>
        <taxon>Hymenobacteraceae</taxon>
        <taxon>Hymenobacter</taxon>
    </lineage>
</organism>
<feature type="region of interest" description="Disordered" evidence="1">
    <location>
        <begin position="72"/>
        <end position="93"/>
    </location>
</feature>
<dbReference type="EMBL" id="CP040896">
    <property type="protein sequence ID" value="QDA59208.1"/>
    <property type="molecule type" value="Genomic_DNA"/>
</dbReference>
<name>A0A5B7ZW60_9BACT</name>
<dbReference type="KEGG" id="hyj:FHG12_03395"/>
<dbReference type="Proteomes" id="UP000305398">
    <property type="component" value="Chromosome"/>
</dbReference>
<evidence type="ECO:0000313" key="3">
    <source>
        <dbReference type="Proteomes" id="UP000305398"/>
    </source>
</evidence>
<accession>A0A5B7ZW60</accession>
<sequence length="93" mass="10787">MAEPKVNDLYVVRFQPTGSTDTRYYFYRLYRVTPDSAYFHPARQPVATPDAIATSPDFFAPKSVPYTRQELQELTKEQPGDQQKTVLVSIRRE</sequence>
<protein>
    <submittedName>
        <fullName evidence="2">Uncharacterized protein</fullName>
    </submittedName>
</protein>
<evidence type="ECO:0000313" key="2">
    <source>
        <dbReference type="EMBL" id="QDA59208.1"/>
    </source>
</evidence>
<reference evidence="2 3" key="1">
    <citation type="submission" date="2019-06" db="EMBL/GenBank/DDBJ databases">
        <authorList>
            <person name="Srinivasan S."/>
        </authorList>
    </citation>
    <scope>NUCLEOTIDE SEQUENCE [LARGE SCALE GENOMIC DNA]</scope>
    <source>
        <strain evidence="2 3">17J68-5</strain>
    </source>
</reference>
<proteinExistence type="predicted"/>
<dbReference type="AlphaFoldDB" id="A0A5B7ZW60"/>
<dbReference type="RefSeq" id="WP_139514286.1">
    <property type="nucleotide sequence ID" value="NZ_CP040896.1"/>
</dbReference>